<comment type="caution">
    <text evidence="1">The sequence shown here is derived from an EMBL/GenBank/DDBJ whole genome shotgun (WGS) entry which is preliminary data.</text>
</comment>
<dbReference type="Gene3D" id="2.60.40.10">
    <property type="entry name" value="Immunoglobulins"/>
    <property type="match status" value="1"/>
</dbReference>
<sequence>MNQSEKIKKRDATNKPASIFINDLLSNIEMIAEGKFSKKSSCSVIALNSNDIDEEEVDRRLVNWKKWIEIREKESQRIAKATLRNRQELLLNLNPNDYRKIVKQREIIEKSRDNAGDLKFWKMPEKIGFDLFVTLPKSEIVYTQTPDALLNEQKISKKERPITQKLLEKMNEQHRIVEYIPHMEELALVGNLKAKPKFSAKKPRSEILLLPKEKERKQILVVDEISVNGQSDISIDLTFSSFKYEEHTRYLKFENCGEVAIDIYFSKFVSTDTDTEKVFFFNECPFRIIPDQIKQLKIKFDPKNFGKFTEKWFIKCQSIHDYSFQIKLMGVCDKKHKNERNTKQEIESIVRQIITTAAPICREQKRELFVDAQKVKFLNVNPHLEYNWEAVDIMTRIHKELTKESETEWNLNVSDLYRMIINIHDNDEWQRQVYNKFNHALKTLMESNKQTNDEVDESMIKFCMIRNNFAIFLERLATEMEEVNDSSKRINSIKSHFCKVLAKMIDLLES</sequence>
<gene>
    <name evidence="1" type="ORF">PVAND_010742</name>
</gene>
<dbReference type="InterPro" id="IPR032707">
    <property type="entry name" value="MYCBPAP"/>
</dbReference>
<dbReference type="InterPro" id="IPR013783">
    <property type="entry name" value="Ig-like_fold"/>
</dbReference>
<dbReference type="AlphaFoldDB" id="A0A9J6CHR5"/>
<dbReference type="PANTHER" id="PTHR48421">
    <property type="entry name" value="MYCBP-ASSOCIATED PROTEIN"/>
    <property type="match status" value="1"/>
</dbReference>
<keyword evidence="2" id="KW-1185">Reference proteome</keyword>
<evidence type="ECO:0000313" key="2">
    <source>
        <dbReference type="Proteomes" id="UP001107558"/>
    </source>
</evidence>
<name>A0A9J6CHR5_POLVA</name>
<protein>
    <submittedName>
        <fullName evidence="1">Uncharacterized protein</fullName>
    </submittedName>
</protein>
<accession>A0A9J6CHR5</accession>
<dbReference type="Proteomes" id="UP001107558">
    <property type="component" value="Chromosome 1"/>
</dbReference>
<dbReference type="PANTHER" id="PTHR48421:SF1">
    <property type="entry name" value="MYCBP-ASSOCIATED PROTEIN"/>
    <property type="match status" value="1"/>
</dbReference>
<proteinExistence type="predicted"/>
<evidence type="ECO:0000313" key="1">
    <source>
        <dbReference type="EMBL" id="KAG5681291.1"/>
    </source>
</evidence>
<dbReference type="OrthoDB" id="10263316at2759"/>
<organism evidence="1 2">
    <name type="scientific">Polypedilum vanderplanki</name>
    <name type="common">Sleeping chironomid midge</name>
    <dbReference type="NCBI Taxonomy" id="319348"/>
    <lineage>
        <taxon>Eukaryota</taxon>
        <taxon>Metazoa</taxon>
        <taxon>Ecdysozoa</taxon>
        <taxon>Arthropoda</taxon>
        <taxon>Hexapoda</taxon>
        <taxon>Insecta</taxon>
        <taxon>Pterygota</taxon>
        <taxon>Neoptera</taxon>
        <taxon>Endopterygota</taxon>
        <taxon>Diptera</taxon>
        <taxon>Nematocera</taxon>
        <taxon>Chironomoidea</taxon>
        <taxon>Chironomidae</taxon>
        <taxon>Chironominae</taxon>
        <taxon>Polypedilum</taxon>
        <taxon>Polypedilum</taxon>
    </lineage>
</organism>
<reference evidence="1" key="1">
    <citation type="submission" date="2021-03" db="EMBL/GenBank/DDBJ databases">
        <title>Chromosome level genome of the anhydrobiotic midge Polypedilum vanderplanki.</title>
        <authorList>
            <person name="Yoshida Y."/>
            <person name="Kikawada T."/>
            <person name="Gusev O."/>
        </authorList>
    </citation>
    <scope>NUCLEOTIDE SEQUENCE</scope>
    <source>
        <strain evidence="1">NIAS01</strain>
        <tissue evidence="1">Whole body or cell culture</tissue>
    </source>
</reference>
<dbReference type="EMBL" id="JADBJN010000001">
    <property type="protein sequence ID" value="KAG5681291.1"/>
    <property type="molecule type" value="Genomic_DNA"/>
</dbReference>
<dbReference type="Pfam" id="PF14646">
    <property type="entry name" value="MYCBPAP"/>
    <property type="match status" value="1"/>
</dbReference>